<dbReference type="PANTHER" id="PTHR46115">
    <property type="entry name" value="THIOREDOXIN-LIKE PROTEIN 1"/>
    <property type="match status" value="1"/>
</dbReference>
<dbReference type="Gene3D" id="3.40.30.10">
    <property type="entry name" value="Glutaredoxin"/>
    <property type="match status" value="2"/>
</dbReference>
<proteinExistence type="predicted"/>
<name>A0A5J9W380_9POAL</name>
<accession>A0A5J9W380</accession>
<dbReference type="OrthoDB" id="10263751at2759"/>
<feature type="domain" description="Thioredoxin" evidence="2">
    <location>
        <begin position="91"/>
        <end position="222"/>
    </location>
</feature>
<keyword evidence="4" id="KW-1185">Reference proteome</keyword>
<evidence type="ECO:0000256" key="1">
    <source>
        <dbReference type="ARBA" id="ARBA00023157"/>
    </source>
</evidence>
<dbReference type="PROSITE" id="PS51352">
    <property type="entry name" value="THIOREDOXIN_2"/>
    <property type="match status" value="1"/>
</dbReference>
<evidence type="ECO:0000313" key="3">
    <source>
        <dbReference type="EMBL" id="TVU41954.1"/>
    </source>
</evidence>
<dbReference type="Pfam" id="PF00085">
    <property type="entry name" value="Thioredoxin"/>
    <property type="match status" value="2"/>
</dbReference>
<dbReference type="InterPro" id="IPR013766">
    <property type="entry name" value="Thioredoxin_domain"/>
</dbReference>
<dbReference type="Gramene" id="TVU41954">
    <property type="protein sequence ID" value="TVU41954"/>
    <property type="gene ID" value="EJB05_15516"/>
</dbReference>
<organism evidence="3 4">
    <name type="scientific">Eragrostis curvula</name>
    <name type="common">weeping love grass</name>
    <dbReference type="NCBI Taxonomy" id="38414"/>
    <lineage>
        <taxon>Eukaryota</taxon>
        <taxon>Viridiplantae</taxon>
        <taxon>Streptophyta</taxon>
        <taxon>Embryophyta</taxon>
        <taxon>Tracheophyta</taxon>
        <taxon>Spermatophyta</taxon>
        <taxon>Magnoliopsida</taxon>
        <taxon>Liliopsida</taxon>
        <taxon>Poales</taxon>
        <taxon>Poaceae</taxon>
        <taxon>PACMAD clade</taxon>
        <taxon>Chloridoideae</taxon>
        <taxon>Eragrostideae</taxon>
        <taxon>Eragrostidinae</taxon>
        <taxon>Eragrostis</taxon>
    </lineage>
</organism>
<reference evidence="3 4" key="1">
    <citation type="journal article" date="2019" name="Sci. Rep.">
        <title>A high-quality genome of Eragrostis curvula grass provides insights into Poaceae evolution and supports new strategies to enhance forage quality.</title>
        <authorList>
            <person name="Carballo J."/>
            <person name="Santos B.A.C.M."/>
            <person name="Zappacosta D."/>
            <person name="Garbus I."/>
            <person name="Selva J.P."/>
            <person name="Gallo C.A."/>
            <person name="Diaz A."/>
            <person name="Albertini E."/>
            <person name="Caccamo M."/>
            <person name="Echenique V."/>
        </authorList>
    </citation>
    <scope>NUCLEOTIDE SEQUENCE [LARGE SCALE GENOMIC DNA]</scope>
    <source>
        <strain evidence="4">cv. Victoria</strain>
        <tissue evidence="3">Leaf</tissue>
    </source>
</reference>
<dbReference type="EMBL" id="RWGY01000007">
    <property type="protein sequence ID" value="TVU41954.1"/>
    <property type="molecule type" value="Genomic_DNA"/>
</dbReference>
<dbReference type="CDD" id="cd02947">
    <property type="entry name" value="TRX_family"/>
    <property type="match status" value="2"/>
</dbReference>
<evidence type="ECO:0000313" key="4">
    <source>
        <dbReference type="Proteomes" id="UP000324897"/>
    </source>
</evidence>
<sequence>MQVVIEFVVPESGPCKLVQPVFAACADRYHPNAVFLKVEIEDDIGDLHKVAASYSVKSFPTHIFVINGKVADSVSGPITEPAFNQIIDKYLAEAQGKSKIELITEEWDHSMVFECAIKEEFDSHMRVVDTDQLVVIEFVVPGSGTCKLVQPVFAACARRHPGTVFLKVEVEDDIGDLHKVAASYSVKSFPTHIFVMNGKVVDTVSGPITEPAFNQIIDKYLAAAAAATSTA</sequence>
<evidence type="ECO:0000259" key="2">
    <source>
        <dbReference type="PROSITE" id="PS51352"/>
    </source>
</evidence>
<dbReference type="InterPro" id="IPR036249">
    <property type="entry name" value="Thioredoxin-like_sf"/>
</dbReference>
<comment type="caution">
    <text evidence="3">The sequence shown here is derived from an EMBL/GenBank/DDBJ whole genome shotgun (WGS) entry which is preliminary data.</text>
</comment>
<dbReference type="AlphaFoldDB" id="A0A5J9W380"/>
<gene>
    <name evidence="3" type="ORF">EJB05_15516</name>
</gene>
<keyword evidence="1" id="KW-1015">Disulfide bond</keyword>
<dbReference type="Proteomes" id="UP000324897">
    <property type="component" value="Chromosome 4"/>
</dbReference>
<dbReference type="SUPFAM" id="SSF52833">
    <property type="entry name" value="Thioredoxin-like"/>
    <property type="match status" value="2"/>
</dbReference>
<protein>
    <recommendedName>
        <fullName evidence="2">Thioredoxin domain-containing protein</fullName>
    </recommendedName>
</protein>